<dbReference type="PANTHER" id="PTHR47920">
    <property type="entry name" value="PROTEIN CBG13378-RELATED"/>
    <property type="match status" value="1"/>
</dbReference>
<feature type="domain" description="DUF7591" evidence="1">
    <location>
        <begin position="32"/>
        <end position="130"/>
    </location>
</feature>
<dbReference type="InParanoid" id="E3NSK3"/>
<dbReference type="InterPro" id="IPR056013">
    <property type="entry name" value="DUF7591"/>
</dbReference>
<sequence>MPGIKSDSYALIQDYQSEFLQCREILYVAFSDVKQFGNYQGVSCFNPDLCPVIIDARNGSGAAVRMSTSPHFLEEAVLNSNNMAVFTGIVDESHKVAEYTNEHKLSVAQKFDGLFTTYVIDKAMGIIYLSSDNLDSNWTSIINGRTGIVASKNYGTLSNDQNTLETFTSPSKIVYDMSLVFKKWDLQGDATLTITSSAGGKVISSSTYNSTHLPPDVKFTFGDNLVIKYDSNGPETIGVLINFSFDLGTNNSNWITSTDMPGGTTTKSPPVVSTTTVGTITRGTTQRFETTTKSRTIHSLFVSISLVFISMFL</sequence>
<keyword evidence="3" id="KW-1185">Reference proteome</keyword>
<evidence type="ECO:0000313" key="3">
    <source>
        <dbReference type="Proteomes" id="UP000008281"/>
    </source>
</evidence>
<dbReference type="HOGENOM" id="CLU_889169_0_0_1"/>
<proteinExistence type="predicted"/>
<dbReference type="OrthoDB" id="5848077at2759"/>
<dbReference type="PANTHER" id="PTHR47920:SF1">
    <property type="entry name" value="CUB-LIKE DOMAIN-CONTAINING PROTEIN"/>
    <property type="match status" value="1"/>
</dbReference>
<accession>E3NSK3</accession>
<name>E3NSK3_CAERE</name>
<gene>
    <name evidence="2" type="ORF">CRE_17696</name>
</gene>
<dbReference type="Pfam" id="PF24511">
    <property type="entry name" value="DUF7591"/>
    <property type="match status" value="1"/>
</dbReference>
<reference evidence="2" key="1">
    <citation type="submission" date="2007-07" db="EMBL/GenBank/DDBJ databases">
        <title>PCAP assembly of the Caenorhabditis remanei genome.</title>
        <authorList>
            <consortium name="The Caenorhabditis remanei Sequencing Consortium"/>
            <person name="Wilson R.K."/>
        </authorList>
    </citation>
    <scope>NUCLEOTIDE SEQUENCE [LARGE SCALE GENOMIC DNA]</scope>
    <source>
        <strain evidence="2">PB4641</strain>
    </source>
</reference>
<dbReference type="Proteomes" id="UP000008281">
    <property type="component" value="Unassembled WGS sequence"/>
</dbReference>
<dbReference type="AlphaFoldDB" id="E3NSK3"/>
<evidence type="ECO:0000313" key="2">
    <source>
        <dbReference type="EMBL" id="EFO90313.1"/>
    </source>
</evidence>
<protein>
    <recommendedName>
        <fullName evidence="1">DUF7591 domain-containing protein</fullName>
    </recommendedName>
</protein>
<evidence type="ECO:0000259" key="1">
    <source>
        <dbReference type="Pfam" id="PF24511"/>
    </source>
</evidence>
<organism evidence="3">
    <name type="scientific">Caenorhabditis remanei</name>
    <name type="common">Caenorhabditis vulgaris</name>
    <dbReference type="NCBI Taxonomy" id="31234"/>
    <lineage>
        <taxon>Eukaryota</taxon>
        <taxon>Metazoa</taxon>
        <taxon>Ecdysozoa</taxon>
        <taxon>Nematoda</taxon>
        <taxon>Chromadorea</taxon>
        <taxon>Rhabditida</taxon>
        <taxon>Rhabditina</taxon>
        <taxon>Rhabditomorpha</taxon>
        <taxon>Rhabditoidea</taxon>
        <taxon>Rhabditidae</taxon>
        <taxon>Peloderinae</taxon>
        <taxon>Caenorhabditis</taxon>
    </lineage>
</organism>
<dbReference type="EMBL" id="DS269984">
    <property type="protein sequence ID" value="EFO90313.1"/>
    <property type="molecule type" value="Genomic_DNA"/>
</dbReference>